<dbReference type="PROSITE" id="PS51918">
    <property type="entry name" value="RADICAL_SAM"/>
    <property type="match status" value="1"/>
</dbReference>
<dbReference type="CDD" id="cd01335">
    <property type="entry name" value="Radical_SAM"/>
    <property type="match status" value="1"/>
</dbReference>
<evidence type="ECO:0000313" key="7">
    <source>
        <dbReference type="EMBL" id="HEN43224.1"/>
    </source>
</evidence>
<feature type="domain" description="Radical SAM core" evidence="6">
    <location>
        <begin position="29"/>
        <end position="260"/>
    </location>
</feature>
<evidence type="ECO:0000256" key="3">
    <source>
        <dbReference type="ARBA" id="ARBA00022723"/>
    </source>
</evidence>
<dbReference type="InterPro" id="IPR013785">
    <property type="entry name" value="Aldolase_TIM"/>
</dbReference>
<sequence>MARRHMARYIAKLIGNGIHHRRLRLSGKACRLESLSLEITHRCICRCSMCNIWQIPPEVPDLDLSVWQELLCSPELHHLRELDLTGGEPFLRHDAGKLLQAICEAQPAHFPRLRTLAITTNGILTDRILGHVRPLVAHLQKRGIDLVLSCGVDAVGNLHDRIRNYPGAWDKLQETFAGLYRIRESHPNLILGIKTTIIPLNIRELIPIAAYARSNNLFTIISPRIVTPNRFRNSNNEESLRFTTEDLQEMIHDPSSRGPVTGRRSWAIFAPARSASPAQPGSTPSSFDTTARFSPVRSCRLHWETFRTPPWEN</sequence>
<protein>
    <submittedName>
        <fullName evidence="7">Radical SAM protein</fullName>
    </submittedName>
</protein>
<dbReference type="PANTHER" id="PTHR11228">
    <property type="entry name" value="RADICAL SAM DOMAIN PROTEIN"/>
    <property type="match status" value="1"/>
</dbReference>
<keyword evidence="3" id="KW-0479">Metal-binding</keyword>
<dbReference type="InterPro" id="IPR058240">
    <property type="entry name" value="rSAM_sf"/>
</dbReference>
<dbReference type="GO" id="GO:0051536">
    <property type="term" value="F:iron-sulfur cluster binding"/>
    <property type="evidence" value="ECO:0007669"/>
    <property type="project" value="UniProtKB-KW"/>
</dbReference>
<keyword evidence="5" id="KW-0411">Iron-sulfur</keyword>
<evidence type="ECO:0000256" key="4">
    <source>
        <dbReference type="ARBA" id="ARBA00023004"/>
    </source>
</evidence>
<dbReference type="GO" id="GO:0046872">
    <property type="term" value="F:metal ion binding"/>
    <property type="evidence" value="ECO:0007669"/>
    <property type="project" value="UniProtKB-KW"/>
</dbReference>
<reference evidence="7" key="1">
    <citation type="journal article" date="2020" name="mSystems">
        <title>Genome- and Community-Level Interaction Insights into Carbon Utilization and Element Cycling Functions of Hydrothermarchaeota in Hydrothermal Sediment.</title>
        <authorList>
            <person name="Zhou Z."/>
            <person name="Liu Y."/>
            <person name="Xu W."/>
            <person name="Pan J."/>
            <person name="Luo Z.H."/>
            <person name="Li M."/>
        </authorList>
    </citation>
    <scope>NUCLEOTIDE SEQUENCE [LARGE SCALE GENOMIC DNA]</scope>
    <source>
        <strain evidence="7">SpSt-349</strain>
    </source>
</reference>
<keyword evidence="4" id="KW-0408">Iron</keyword>
<dbReference type="Pfam" id="PF04055">
    <property type="entry name" value="Radical_SAM"/>
    <property type="match status" value="1"/>
</dbReference>
<dbReference type="SFLD" id="SFLDS00029">
    <property type="entry name" value="Radical_SAM"/>
    <property type="match status" value="1"/>
</dbReference>
<dbReference type="InterPro" id="IPR007197">
    <property type="entry name" value="rSAM"/>
</dbReference>
<dbReference type="AlphaFoldDB" id="A0A831XFC9"/>
<evidence type="ECO:0000256" key="2">
    <source>
        <dbReference type="ARBA" id="ARBA00022691"/>
    </source>
</evidence>
<name>A0A831XFC9_GEOME</name>
<keyword evidence="2" id="KW-0949">S-adenosyl-L-methionine</keyword>
<evidence type="ECO:0000259" key="6">
    <source>
        <dbReference type="PROSITE" id="PS51918"/>
    </source>
</evidence>
<proteinExistence type="predicted"/>
<dbReference type="EMBL" id="DSOV01000056">
    <property type="protein sequence ID" value="HEN43224.1"/>
    <property type="molecule type" value="Genomic_DNA"/>
</dbReference>
<organism evidence="7">
    <name type="scientific">Geobacter metallireducens</name>
    <dbReference type="NCBI Taxonomy" id="28232"/>
    <lineage>
        <taxon>Bacteria</taxon>
        <taxon>Pseudomonadati</taxon>
        <taxon>Thermodesulfobacteriota</taxon>
        <taxon>Desulfuromonadia</taxon>
        <taxon>Geobacterales</taxon>
        <taxon>Geobacteraceae</taxon>
        <taxon>Geobacter</taxon>
    </lineage>
</organism>
<evidence type="ECO:0000256" key="1">
    <source>
        <dbReference type="ARBA" id="ARBA00001966"/>
    </source>
</evidence>
<accession>A0A831XFC9</accession>
<dbReference type="GO" id="GO:0003824">
    <property type="term" value="F:catalytic activity"/>
    <property type="evidence" value="ECO:0007669"/>
    <property type="project" value="InterPro"/>
</dbReference>
<dbReference type="InterPro" id="IPR050377">
    <property type="entry name" value="Radical_SAM_PqqE_MftC-like"/>
</dbReference>
<evidence type="ECO:0000256" key="5">
    <source>
        <dbReference type="ARBA" id="ARBA00023014"/>
    </source>
</evidence>
<dbReference type="PANTHER" id="PTHR11228:SF7">
    <property type="entry name" value="PQQA PEPTIDE CYCLASE"/>
    <property type="match status" value="1"/>
</dbReference>
<dbReference type="SFLD" id="SFLDG01067">
    <property type="entry name" value="SPASM/twitch_domain_containing"/>
    <property type="match status" value="1"/>
</dbReference>
<dbReference type="SUPFAM" id="SSF102114">
    <property type="entry name" value="Radical SAM enzymes"/>
    <property type="match status" value="1"/>
</dbReference>
<comment type="caution">
    <text evidence="7">The sequence shown here is derived from an EMBL/GenBank/DDBJ whole genome shotgun (WGS) entry which is preliminary data.</text>
</comment>
<dbReference type="Gene3D" id="3.20.20.70">
    <property type="entry name" value="Aldolase class I"/>
    <property type="match status" value="1"/>
</dbReference>
<gene>
    <name evidence="7" type="ORF">ENQ87_12790</name>
</gene>
<comment type="cofactor">
    <cofactor evidence="1">
        <name>[4Fe-4S] cluster</name>
        <dbReference type="ChEBI" id="CHEBI:49883"/>
    </cofactor>
</comment>